<keyword evidence="1 7" id="KW-1003">Cell membrane</keyword>
<evidence type="ECO:0000256" key="2">
    <source>
        <dbReference type="ARBA" id="ARBA00022618"/>
    </source>
</evidence>
<evidence type="ECO:0000256" key="5">
    <source>
        <dbReference type="ARBA" id="ARBA00023136"/>
    </source>
</evidence>
<comment type="subcellular location">
    <subcellularLocation>
        <location evidence="7">Cell inner membrane</location>
        <topology evidence="7">Single-pass type II membrane protein</topology>
    </subcellularLocation>
    <text evidence="7">Localizes to the division septum.</text>
</comment>
<keyword evidence="4 7" id="KW-1133">Transmembrane helix</keyword>
<dbReference type="KEGG" id="cate:C2869_14565"/>
<organism evidence="8 9">
    <name type="scientific">Saccharobesus litoralis</name>
    <dbReference type="NCBI Taxonomy" id="2172099"/>
    <lineage>
        <taxon>Bacteria</taxon>
        <taxon>Pseudomonadati</taxon>
        <taxon>Pseudomonadota</taxon>
        <taxon>Gammaproteobacteria</taxon>
        <taxon>Alteromonadales</taxon>
        <taxon>Alteromonadaceae</taxon>
        <taxon>Saccharobesus</taxon>
    </lineage>
</organism>
<keyword evidence="7" id="KW-0997">Cell inner membrane</keyword>
<keyword evidence="6 7" id="KW-0131">Cell cycle</keyword>
<dbReference type="EMBL" id="CP026604">
    <property type="protein sequence ID" value="AWB67589.1"/>
    <property type="molecule type" value="Genomic_DNA"/>
</dbReference>
<keyword evidence="3 7" id="KW-0812">Transmembrane</keyword>
<reference evidence="8 9" key="1">
    <citation type="submission" date="2018-01" db="EMBL/GenBank/DDBJ databases">
        <title>Genome sequence of a Cantenovulum-like bacteria.</title>
        <authorList>
            <person name="Tan W.R."/>
            <person name="Lau N.-S."/>
            <person name="Go F."/>
            <person name="Amirul A.-A.A."/>
        </authorList>
    </citation>
    <scope>NUCLEOTIDE SEQUENCE [LARGE SCALE GENOMIC DNA]</scope>
    <source>
        <strain evidence="8 9">CCB-QB4</strain>
    </source>
</reference>
<sequence>MSLFRLVLIVLLCMLQYRLWFGGNSISEYSRLQQKVETIKLENDKLSQRNKLMVADIKDLKMGVEAIEERARNELGLIRQGELFYRVIPK</sequence>
<proteinExistence type="inferred from homology"/>
<dbReference type="GO" id="GO:0032153">
    <property type="term" value="C:cell division site"/>
    <property type="evidence" value="ECO:0007669"/>
    <property type="project" value="UniProtKB-UniRule"/>
</dbReference>
<evidence type="ECO:0000256" key="6">
    <source>
        <dbReference type="ARBA" id="ARBA00023306"/>
    </source>
</evidence>
<dbReference type="InterPro" id="IPR023081">
    <property type="entry name" value="Cell_div_FtsB"/>
</dbReference>
<evidence type="ECO:0000313" key="9">
    <source>
        <dbReference type="Proteomes" id="UP000244441"/>
    </source>
</evidence>
<keyword evidence="9" id="KW-1185">Reference proteome</keyword>
<dbReference type="PANTHER" id="PTHR37485:SF1">
    <property type="entry name" value="CELL DIVISION PROTEIN FTSB"/>
    <property type="match status" value="1"/>
</dbReference>
<dbReference type="PANTHER" id="PTHR37485">
    <property type="entry name" value="CELL DIVISION PROTEIN FTSB"/>
    <property type="match status" value="1"/>
</dbReference>
<dbReference type="NCBIfam" id="NF002058">
    <property type="entry name" value="PRK00888.1"/>
    <property type="match status" value="1"/>
</dbReference>
<feature type="topological domain" description="Periplasmic" evidence="7">
    <location>
        <begin position="22"/>
        <end position="90"/>
    </location>
</feature>
<comment type="function">
    <text evidence="7">Essential cell division protein. May link together the upstream cell division proteins, which are predominantly cytoplasmic, with the downstream cell division proteins, which are predominantly periplasmic.</text>
</comment>
<feature type="topological domain" description="Cytoplasmic" evidence="7">
    <location>
        <begin position="1"/>
        <end position="3"/>
    </location>
</feature>
<dbReference type="GO" id="GO:0030428">
    <property type="term" value="C:cell septum"/>
    <property type="evidence" value="ECO:0007669"/>
    <property type="project" value="TreeGrafter"/>
</dbReference>
<keyword evidence="2 7" id="KW-0132">Cell division</keyword>
<dbReference type="InterPro" id="IPR007060">
    <property type="entry name" value="FtsL/DivIC"/>
</dbReference>
<evidence type="ECO:0000256" key="1">
    <source>
        <dbReference type="ARBA" id="ARBA00022475"/>
    </source>
</evidence>
<comment type="similarity">
    <text evidence="7">Belongs to the FtsB family.</text>
</comment>
<dbReference type="GO" id="GO:0043093">
    <property type="term" value="P:FtsZ-dependent cytokinesis"/>
    <property type="evidence" value="ECO:0007669"/>
    <property type="project" value="UniProtKB-UniRule"/>
</dbReference>
<name>A0A2S0VTQ4_9ALTE</name>
<dbReference type="RefSeq" id="WP_108603635.1">
    <property type="nucleotide sequence ID" value="NZ_CP026604.1"/>
</dbReference>
<keyword evidence="5 7" id="KW-0472">Membrane</keyword>
<protein>
    <recommendedName>
        <fullName evidence="7">Cell division protein FtsB</fullName>
    </recommendedName>
</protein>
<dbReference type="AlphaFoldDB" id="A0A2S0VTQ4"/>
<dbReference type="GO" id="GO:0005886">
    <property type="term" value="C:plasma membrane"/>
    <property type="evidence" value="ECO:0007669"/>
    <property type="project" value="UniProtKB-SubCell"/>
</dbReference>
<dbReference type="HAMAP" id="MF_00599">
    <property type="entry name" value="FtsB"/>
    <property type="match status" value="1"/>
</dbReference>
<dbReference type="Proteomes" id="UP000244441">
    <property type="component" value="Chromosome"/>
</dbReference>
<gene>
    <name evidence="7" type="primary">ftsB</name>
    <name evidence="8" type="ORF">C2869_14565</name>
</gene>
<evidence type="ECO:0000256" key="3">
    <source>
        <dbReference type="ARBA" id="ARBA00022692"/>
    </source>
</evidence>
<dbReference type="OrthoDB" id="7061211at2"/>
<dbReference type="Pfam" id="PF04977">
    <property type="entry name" value="DivIC"/>
    <property type="match status" value="1"/>
</dbReference>
<comment type="subunit">
    <text evidence="7">Part of a complex composed of FtsB, FtsL and FtsQ.</text>
</comment>
<accession>A0A2S0VTQ4</accession>
<evidence type="ECO:0000313" key="8">
    <source>
        <dbReference type="EMBL" id="AWB67589.1"/>
    </source>
</evidence>
<evidence type="ECO:0000256" key="4">
    <source>
        <dbReference type="ARBA" id="ARBA00022989"/>
    </source>
</evidence>
<evidence type="ECO:0000256" key="7">
    <source>
        <dbReference type="HAMAP-Rule" id="MF_00599"/>
    </source>
</evidence>